<evidence type="ECO:0000313" key="3">
    <source>
        <dbReference type="EMBL" id="KTD16536.1"/>
    </source>
</evidence>
<dbReference type="PANTHER" id="PTHR43317">
    <property type="entry name" value="THERMOSPERMINE SYNTHASE ACAULIS5"/>
    <property type="match status" value="1"/>
</dbReference>
<proteinExistence type="predicted"/>
<gene>
    <name evidence="3" type="ORF">Ljor_0842</name>
</gene>
<feature type="transmembrane region" description="Helical" evidence="2">
    <location>
        <begin position="106"/>
        <end position="127"/>
    </location>
</feature>
<dbReference type="EMBL" id="LNYJ01000011">
    <property type="protein sequence ID" value="KTD16536.1"/>
    <property type="molecule type" value="Genomic_DNA"/>
</dbReference>
<keyword evidence="1" id="KW-0620">Polyamine biosynthesis</keyword>
<dbReference type="SUPFAM" id="SSF53335">
    <property type="entry name" value="S-adenosyl-L-methionine-dependent methyltransferases"/>
    <property type="match status" value="1"/>
</dbReference>
<feature type="transmembrane region" description="Helical" evidence="2">
    <location>
        <begin position="352"/>
        <end position="369"/>
    </location>
</feature>
<dbReference type="GO" id="GO:0006596">
    <property type="term" value="P:polyamine biosynthetic process"/>
    <property type="evidence" value="ECO:0007669"/>
    <property type="project" value="UniProtKB-KW"/>
</dbReference>
<dbReference type="PATRIC" id="fig|456.5.peg.896"/>
<feature type="transmembrane region" description="Helical" evidence="2">
    <location>
        <begin position="326"/>
        <end position="346"/>
    </location>
</feature>
<feature type="transmembrane region" description="Helical" evidence="2">
    <location>
        <begin position="139"/>
        <end position="160"/>
    </location>
</feature>
<feature type="transmembrane region" description="Helical" evidence="2">
    <location>
        <begin position="239"/>
        <end position="258"/>
    </location>
</feature>
<keyword evidence="2" id="KW-0472">Membrane</keyword>
<feature type="transmembrane region" description="Helical" evidence="2">
    <location>
        <begin position="67"/>
        <end position="86"/>
    </location>
</feature>
<dbReference type="STRING" id="456.Ljor_0842"/>
<evidence type="ECO:0000256" key="1">
    <source>
        <dbReference type="ARBA" id="ARBA00023115"/>
    </source>
</evidence>
<dbReference type="InterPro" id="IPR029063">
    <property type="entry name" value="SAM-dependent_MTases_sf"/>
</dbReference>
<dbReference type="Gene3D" id="3.40.50.150">
    <property type="entry name" value="Vaccinia Virus protein VP39"/>
    <property type="match status" value="1"/>
</dbReference>
<keyword evidence="2" id="KW-1133">Transmembrane helix</keyword>
<dbReference type="OrthoDB" id="9761985at2"/>
<comment type="caution">
    <text evidence="3">The sequence shown here is derived from an EMBL/GenBank/DDBJ whole genome shotgun (WGS) entry which is preliminary data.</text>
</comment>
<feature type="transmembrane region" description="Helical" evidence="2">
    <location>
        <begin position="213"/>
        <end position="233"/>
    </location>
</feature>
<evidence type="ECO:0000256" key="2">
    <source>
        <dbReference type="SAM" id="Phobius"/>
    </source>
</evidence>
<name>A0A0W0V8Y2_9GAMM</name>
<dbReference type="RefSeq" id="WP_058470380.1">
    <property type="nucleotide sequence ID" value="NZ_CAAAIC010000002.1"/>
</dbReference>
<feature type="transmembrane region" description="Helical" evidence="2">
    <location>
        <begin position="296"/>
        <end position="314"/>
    </location>
</feature>
<organism evidence="3 4">
    <name type="scientific">Legionella jordanis</name>
    <dbReference type="NCBI Taxonomy" id="456"/>
    <lineage>
        <taxon>Bacteria</taxon>
        <taxon>Pseudomonadati</taxon>
        <taxon>Pseudomonadota</taxon>
        <taxon>Gammaproteobacteria</taxon>
        <taxon>Legionellales</taxon>
        <taxon>Legionellaceae</taxon>
        <taxon>Legionella</taxon>
    </lineage>
</organism>
<accession>A0A0W0V8Y2</accession>
<protein>
    <submittedName>
        <fullName evidence="3">Spermidine synthase</fullName>
    </submittedName>
</protein>
<feature type="transmembrane region" description="Helical" evidence="2">
    <location>
        <begin position="172"/>
        <end position="193"/>
    </location>
</feature>
<sequence length="701" mass="79335">MVQLLFSSGLFLSASLLFIIQPMVAKALLPVYGGTPAVWTVCMLFFQVLLLLSYGYAYLLSKINDIWLWRSSHFALMLISLLNLPLMFSPSIKNAVPELSILGNLLLQLGFPLLVVGASAPLLQFAYSQTRGKKASDPYFLYVASNIGSLLALLAYPWLIERYIGLKLQFYYWTWGYCVFLLLLFIIFLAFYYQPLSQVYTRFKLSWSQVLKWVTYSFIPCSLLLGVSFYISTDVAPTPLLWTIPLALYLLTFIITFAKRSIISFDWLKQQVLFFFIFPVLGFIIGGNNISVSQIVIFHLLNFFVLSLLCHQQLVELRPVPNQLTLFYFCLALGGVLAGIFNGLIAPRLFSGIYEYPLVLALALLCIPLKEERGFTYMPLLILILLALNYYLMDGEVFHLLKQYHVIEILSLILIVLWSGNRLNLFLGFSILFIFLFFPAFQNKDVLLQERNFYGIKQVSKVAGAYALMSHNTLHGFQMPDKDHLNGGVAYYGPMQGVVSLLREDKNTLTANIIGLGTGTAVCQFQKGDQVQIIDIDEQVIKIANNPRWFSYLRDCPAKASIIKGDGRMALRQVVNASADLLALDAFSSDAIPTHLLTLEAFKLYAQKISSDGVILVHISNRNLDFLPVLTAVGRQLDLIVLKKHQQENLLEKQLASDWVALTMNQPLAVKLMQKGGWHFVSMENQQLWTDDYSNLIPLLK</sequence>
<dbReference type="NCBIfam" id="NF037959">
    <property type="entry name" value="MFS_SpdSyn"/>
    <property type="match status" value="1"/>
</dbReference>
<keyword evidence="2" id="KW-0812">Transmembrane</keyword>
<reference evidence="3 4" key="1">
    <citation type="submission" date="2015-11" db="EMBL/GenBank/DDBJ databases">
        <title>Genomic analysis of 38 Legionella species identifies large and diverse effector repertoires.</title>
        <authorList>
            <person name="Burstein D."/>
            <person name="Amaro F."/>
            <person name="Zusman T."/>
            <person name="Lifshitz Z."/>
            <person name="Cohen O."/>
            <person name="Gilbert J.A."/>
            <person name="Pupko T."/>
            <person name="Shuman H.A."/>
            <person name="Segal G."/>
        </authorList>
    </citation>
    <scope>NUCLEOTIDE SEQUENCE [LARGE SCALE GENOMIC DNA]</scope>
    <source>
        <strain evidence="3 4">BL-540</strain>
    </source>
</reference>
<feature type="transmembrane region" description="Helical" evidence="2">
    <location>
        <begin position="376"/>
        <end position="393"/>
    </location>
</feature>
<feature type="transmembrane region" description="Helical" evidence="2">
    <location>
        <begin position="270"/>
        <end position="290"/>
    </location>
</feature>
<evidence type="ECO:0000313" key="4">
    <source>
        <dbReference type="Proteomes" id="UP000055035"/>
    </source>
</evidence>
<dbReference type="Proteomes" id="UP000055035">
    <property type="component" value="Unassembled WGS sequence"/>
</dbReference>
<feature type="transmembrane region" description="Helical" evidence="2">
    <location>
        <begin position="37"/>
        <end position="60"/>
    </location>
</feature>
<dbReference type="AlphaFoldDB" id="A0A0W0V8Y2"/>
<dbReference type="PANTHER" id="PTHR43317:SF1">
    <property type="entry name" value="THERMOSPERMINE SYNTHASE ACAULIS5"/>
    <property type="match status" value="1"/>
</dbReference>
<feature type="transmembrane region" description="Helical" evidence="2">
    <location>
        <begin position="425"/>
        <end position="441"/>
    </location>
</feature>
<feature type="transmembrane region" description="Helical" evidence="2">
    <location>
        <begin position="399"/>
        <end position="418"/>
    </location>
</feature>
<keyword evidence="4" id="KW-1185">Reference proteome</keyword>